<reference evidence="1" key="1">
    <citation type="submission" date="2018-05" db="EMBL/GenBank/DDBJ databases">
        <authorList>
            <person name="Lanie J.A."/>
            <person name="Ng W.-L."/>
            <person name="Kazmierczak K.M."/>
            <person name="Andrzejewski T.M."/>
            <person name="Davidsen T.M."/>
            <person name="Wayne K.J."/>
            <person name="Tettelin H."/>
            <person name="Glass J.I."/>
            <person name="Rusch D."/>
            <person name="Podicherti R."/>
            <person name="Tsui H.-C.T."/>
            <person name="Winkler M.E."/>
        </authorList>
    </citation>
    <scope>NUCLEOTIDE SEQUENCE</scope>
</reference>
<sequence>MKMLRKGFTMVELLAAIGIIAVLMALLLPFISMSRESSRLVQCQNNQRQIYNVFITKKDALGTRLRPENLRRHFEKELGETPEVYRCPNAAKIVATHSQRSILSVSPVITTLNSFGFNARISRLNGEHDAQKIFSLDYRAVTANVVGPEAPVEEFVQLVAPRHTGRSNILFFDGHLESRDPMLPIIDALAIDPRYCWVHEKHWRPFTDIGLQRTEGNCLSQNPRVAQAPPRQDE</sequence>
<dbReference type="PANTHER" id="PTHR30093">
    <property type="entry name" value="GENERAL SECRETION PATHWAY PROTEIN G"/>
    <property type="match status" value="1"/>
</dbReference>
<organism evidence="1">
    <name type="scientific">marine metagenome</name>
    <dbReference type="NCBI Taxonomy" id="408172"/>
    <lineage>
        <taxon>unclassified sequences</taxon>
        <taxon>metagenomes</taxon>
        <taxon>ecological metagenomes</taxon>
    </lineage>
</organism>
<dbReference type="AlphaFoldDB" id="A0A383CS40"/>
<dbReference type="EMBL" id="UINC01211108">
    <property type="protein sequence ID" value="SVE34869.1"/>
    <property type="molecule type" value="Genomic_DNA"/>
</dbReference>
<gene>
    <name evidence="1" type="ORF">METZ01_LOCUS487723</name>
</gene>
<dbReference type="SUPFAM" id="SSF54523">
    <property type="entry name" value="Pili subunits"/>
    <property type="match status" value="1"/>
</dbReference>
<dbReference type="InterPro" id="IPR012902">
    <property type="entry name" value="N_methyl_site"/>
</dbReference>
<feature type="non-terminal residue" evidence="1">
    <location>
        <position position="234"/>
    </location>
</feature>
<dbReference type="PANTHER" id="PTHR30093:SF2">
    <property type="entry name" value="TYPE II SECRETION SYSTEM PROTEIN H"/>
    <property type="match status" value="1"/>
</dbReference>
<evidence type="ECO:0000313" key="1">
    <source>
        <dbReference type="EMBL" id="SVE34869.1"/>
    </source>
</evidence>
<accession>A0A383CS40</accession>
<dbReference type="Pfam" id="PF07963">
    <property type="entry name" value="N_methyl"/>
    <property type="match status" value="1"/>
</dbReference>
<dbReference type="InterPro" id="IPR045584">
    <property type="entry name" value="Pilin-like"/>
</dbReference>
<protein>
    <recommendedName>
        <fullName evidence="2">Type II secretion system protein</fullName>
    </recommendedName>
</protein>
<dbReference type="Gene3D" id="3.30.700.10">
    <property type="entry name" value="Glycoprotein, Type 4 Pilin"/>
    <property type="match status" value="1"/>
</dbReference>
<proteinExistence type="predicted"/>
<name>A0A383CS40_9ZZZZ</name>
<evidence type="ECO:0008006" key="2">
    <source>
        <dbReference type="Google" id="ProtNLM"/>
    </source>
</evidence>
<dbReference type="NCBIfam" id="TIGR02532">
    <property type="entry name" value="IV_pilin_GFxxxE"/>
    <property type="match status" value="1"/>
</dbReference>